<evidence type="ECO:0000256" key="1">
    <source>
        <dbReference type="SAM" id="Phobius"/>
    </source>
</evidence>
<dbReference type="Proteomes" id="UP000242470">
    <property type="component" value="Unassembled WGS sequence"/>
</dbReference>
<evidence type="ECO:0000313" key="4">
    <source>
        <dbReference type="Proteomes" id="UP000242470"/>
    </source>
</evidence>
<dbReference type="InterPro" id="IPR018770">
    <property type="entry name" value="ChloroindolylP_hydrolase"/>
</dbReference>
<gene>
    <name evidence="3" type="ORF">CD158_07625</name>
    <name evidence="2" type="ORF">QYH67_02880</name>
</gene>
<feature type="transmembrane region" description="Helical" evidence="1">
    <location>
        <begin position="31"/>
        <end position="51"/>
    </location>
</feature>
<keyword evidence="1" id="KW-0812">Transmembrane</keyword>
<dbReference type="EMBL" id="PPQW01000050">
    <property type="protein sequence ID" value="PNZ66814.1"/>
    <property type="molecule type" value="Genomic_DNA"/>
</dbReference>
<dbReference type="GO" id="GO:0016787">
    <property type="term" value="F:hydrolase activity"/>
    <property type="evidence" value="ECO:0007669"/>
    <property type="project" value="UniProtKB-KW"/>
</dbReference>
<sequence length="209" mass="24743">MRYNISRIVGTIFAFPVAVIAWLVSFFAFDFYFLVDLLISVMSFAAIYIPTQRVISGKYLKEIGLSRRDYMFVNNQLQHAQDKVRRILKSYINIRSLKDFKQINEIYRISRAITSTVKERPAKFFTVESFFYSHIDNALNLIDAYTRLAKTPKKSAEDKQKLEQTRITLDEVKRTLVADLRQLNEEDYAKLDIEMEVNKLEQKRYEKMH</sequence>
<protein>
    <submittedName>
        <fullName evidence="3">5-bromo-4-chloroindolyl phosphate hydrolase</fullName>
    </submittedName>
    <submittedName>
        <fullName evidence="2">5-bromo-4-chloroindolyl phosphate hydrolysis family protein</fullName>
    </submittedName>
</protein>
<feature type="transmembrane region" description="Helical" evidence="1">
    <location>
        <begin position="7"/>
        <end position="25"/>
    </location>
</feature>
<dbReference type="RefSeq" id="WP_059106815.1">
    <property type="nucleotide sequence ID" value="NZ_AP024589.1"/>
</dbReference>
<proteinExistence type="predicted"/>
<reference evidence="2" key="2">
    <citation type="submission" date="2023-07" db="EMBL/GenBank/DDBJ databases">
        <title>Evaluation of the beneficial properties of pineapple isolates.</title>
        <authorList>
            <person name="Adefiranye O."/>
        </authorList>
    </citation>
    <scope>NUCLEOTIDE SEQUENCE</scope>
    <source>
        <strain evidence="2">PAPLE_T1</strain>
    </source>
</reference>
<reference evidence="3 4" key="1">
    <citation type="submission" date="2017-08" db="EMBL/GenBank/DDBJ databases">
        <title>Draft genome sequences of 64 type strains of genus Staph aureus.</title>
        <authorList>
            <person name="Cole K."/>
            <person name="Golubchik T."/>
            <person name="Russell J."/>
            <person name="Foster D."/>
            <person name="Llewelyn M."/>
            <person name="Wilson D."/>
            <person name="Crook D."/>
            <person name="Paul J."/>
        </authorList>
    </citation>
    <scope>NUCLEOTIDE SEQUENCE [LARGE SCALE GENOMIC DNA]</scope>
    <source>
        <strain evidence="3 4">NCTC 12101</strain>
    </source>
</reference>
<comment type="caution">
    <text evidence="3">The sequence shown here is derived from an EMBL/GenBank/DDBJ whole genome shotgun (WGS) entry which is preliminary data.</text>
</comment>
<dbReference type="AlphaFoldDB" id="A0AAP8PN95"/>
<dbReference type="Proteomes" id="UP001171687">
    <property type="component" value="Unassembled WGS sequence"/>
</dbReference>
<evidence type="ECO:0000313" key="2">
    <source>
        <dbReference type="EMBL" id="MDN4532533.1"/>
    </source>
</evidence>
<keyword evidence="3" id="KW-0378">Hydrolase</keyword>
<name>A0AAP8PN95_9STAP</name>
<accession>A0AAP8PN95</accession>
<organism evidence="3 4">
    <name type="scientific">Staphylococcus auricularis</name>
    <dbReference type="NCBI Taxonomy" id="29379"/>
    <lineage>
        <taxon>Bacteria</taxon>
        <taxon>Bacillati</taxon>
        <taxon>Bacillota</taxon>
        <taxon>Bacilli</taxon>
        <taxon>Bacillales</taxon>
        <taxon>Staphylococcaceae</taxon>
        <taxon>Staphylococcus</taxon>
    </lineage>
</organism>
<keyword evidence="1" id="KW-0472">Membrane</keyword>
<dbReference type="GeneID" id="64982290"/>
<dbReference type="Pfam" id="PF10112">
    <property type="entry name" value="Halogen_Hydrol"/>
    <property type="match status" value="1"/>
</dbReference>
<dbReference type="EMBL" id="JAUHQC010000006">
    <property type="protein sequence ID" value="MDN4532533.1"/>
    <property type="molecule type" value="Genomic_DNA"/>
</dbReference>
<keyword evidence="1" id="KW-1133">Transmembrane helix</keyword>
<evidence type="ECO:0000313" key="3">
    <source>
        <dbReference type="EMBL" id="PNZ66814.1"/>
    </source>
</evidence>